<evidence type="ECO:0000256" key="2">
    <source>
        <dbReference type="ARBA" id="ARBA00023125"/>
    </source>
</evidence>
<reference evidence="5 6" key="1">
    <citation type="submission" date="2019-08" db="EMBL/GenBank/DDBJ databases">
        <title>In-depth cultivation of the pig gut microbiome towards novel bacterial diversity and tailored functional studies.</title>
        <authorList>
            <person name="Wylensek D."/>
            <person name="Hitch T.C.A."/>
            <person name="Clavel T."/>
        </authorList>
    </citation>
    <scope>NUCLEOTIDE SEQUENCE [LARGE SCALE GENOMIC DNA]</scope>
    <source>
        <strain evidence="5 6">WCA-MUC-591-APC-4B</strain>
    </source>
</reference>
<dbReference type="PROSITE" id="PS50995">
    <property type="entry name" value="HTH_MARR_2"/>
    <property type="match status" value="1"/>
</dbReference>
<evidence type="ECO:0000256" key="1">
    <source>
        <dbReference type="ARBA" id="ARBA00023015"/>
    </source>
</evidence>
<dbReference type="Gene3D" id="1.10.10.10">
    <property type="entry name" value="Winged helix-like DNA-binding domain superfamily/Winged helix DNA-binding domain"/>
    <property type="match status" value="1"/>
</dbReference>
<dbReference type="PANTHER" id="PTHR42756">
    <property type="entry name" value="TRANSCRIPTIONAL REGULATOR, MARR"/>
    <property type="match status" value="1"/>
</dbReference>
<dbReference type="Pfam" id="PF01047">
    <property type="entry name" value="MarR"/>
    <property type="match status" value="1"/>
</dbReference>
<dbReference type="InterPro" id="IPR036388">
    <property type="entry name" value="WH-like_DNA-bd_sf"/>
</dbReference>
<dbReference type="InterPro" id="IPR036390">
    <property type="entry name" value="WH_DNA-bd_sf"/>
</dbReference>
<sequence>MLERNFQRVYNRFKLSLYARIFKEDRDGGKDSLTTQEVISMEIINCMNEPTVNEFAAMATLSAPNAAYRVNQLVKKGYIEKVQSDTDKREFHLRITPKYEEDYGDIFNYMNMVCQRIRKRFPEEDVEKLDEMLGIIVSELMKETDVLRLVAGRGSGRGSE</sequence>
<dbReference type="GO" id="GO:0003700">
    <property type="term" value="F:DNA-binding transcription factor activity"/>
    <property type="evidence" value="ECO:0007669"/>
    <property type="project" value="InterPro"/>
</dbReference>
<evidence type="ECO:0000313" key="6">
    <source>
        <dbReference type="Proteomes" id="UP000469424"/>
    </source>
</evidence>
<keyword evidence="2" id="KW-0238">DNA-binding</keyword>
<keyword evidence="1" id="KW-0805">Transcription regulation</keyword>
<dbReference type="Proteomes" id="UP000469424">
    <property type="component" value="Unassembled WGS sequence"/>
</dbReference>
<dbReference type="AlphaFoldDB" id="A0A6N7XK82"/>
<dbReference type="InterPro" id="IPR000835">
    <property type="entry name" value="HTH_MarR-typ"/>
</dbReference>
<protein>
    <submittedName>
        <fullName evidence="5">MarR family transcriptional regulator</fullName>
    </submittedName>
</protein>
<dbReference type="PANTHER" id="PTHR42756:SF1">
    <property type="entry name" value="TRANSCRIPTIONAL REPRESSOR OF EMRAB OPERON"/>
    <property type="match status" value="1"/>
</dbReference>
<keyword evidence="3" id="KW-0804">Transcription</keyword>
<evidence type="ECO:0000259" key="4">
    <source>
        <dbReference type="PROSITE" id="PS50995"/>
    </source>
</evidence>
<evidence type="ECO:0000256" key="3">
    <source>
        <dbReference type="ARBA" id="ARBA00023163"/>
    </source>
</evidence>
<dbReference type="SUPFAM" id="SSF46785">
    <property type="entry name" value="Winged helix' DNA-binding domain"/>
    <property type="match status" value="1"/>
</dbReference>
<gene>
    <name evidence="5" type="ORF">FYJ65_03070</name>
</gene>
<proteinExistence type="predicted"/>
<dbReference type="SMART" id="SM00347">
    <property type="entry name" value="HTH_MARR"/>
    <property type="match status" value="1"/>
</dbReference>
<feature type="domain" description="HTH marR-type" evidence="4">
    <location>
        <begin position="1"/>
        <end position="138"/>
    </location>
</feature>
<organism evidence="5 6">
    <name type="scientific">Mogibacterium kristiansenii</name>
    <dbReference type="NCBI Taxonomy" id="2606708"/>
    <lineage>
        <taxon>Bacteria</taxon>
        <taxon>Bacillati</taxon>
        <taxon>Bacillota</taxon>
        <taxon>Clostridia</taxon>
        <taxon>Peptostreptococcales</taxon>
        <taxon>Anaerovoracaceae</taxon>
        <taxon>Mogibacterium</taxon>
    </lineage>
</organism>
<accession>A0A6N7XK82</accession>
<name>A0A6N7XK82_9FIRM</name>
<evidence type="ECO:0000313" key="5">
    <source>
        <dbReference type="EMBL" id="MST70329.1"/>
    </source>
</evidence>
<comment type="caution">
    <text evidence="5">The sequence shown here is derived from an EMBL/GenBank/DDBJ whole genome shotgun (WGS) entry which is preliminary data.</text>
</comment>
<dbReference type="GO" id="GO:0003677">
    <property type="term" value="F:DNA binding"/>
    <property type="evidence" value="ECO:0007669"/>
    <property type="project" value="UniProtKB-KW"/>
</dbReference>
<keyword evidence="6" id="KW-1185">Reference proteome</keyword>
<dbReference type="EMBL" id="VUNA01000004">
    <property type="protein sequence ID" value="MST70329.1"/>
    <property type="molecule type" value="Genomic_DNA"/>
</dbReference>
<dbReference type="RefSeq" id="WP_154553890.1">
    <property type="nucleotide sequence ID" value="NZ_JAQXUZ010000018.1"/>
</dbReference>